<comment type="caution">
    <text evidence="3">The sequence shown here is derived from an EMBL/GenBank/DDBJ whole genome shotgun (WGS) entry which is preliminary data.</text>
</comment>
<evidence type="ECO:0000313" key="4">
    <source>
        <dbReference type="Proteomes" id="UP001187192"/>
    </source>
</evidence>
<dbReference type="InterPro" id="IPR001087">
    <property type="entry name" value="GDSL"/>
</dbReference>
<evidence type="ECO:0000256" key="2">
    <source>
        <dbReference type="ARBA" id="ARBA00022729"/>
    </source>
</evidence>
<comment type="similarity">
    <text evidence="1">Belongs to the 'GDSL' lipolytic enzyme family.</text>
</comment>
<dbReference type="EMBL" id="BTGU01000012">
    <property type="protein sequence ID" value="GMN41253.1"/>
    <property type="molecule type" value="Genomic_DNA"/>
</dbReference>
<dbReference type="Gene3D" id="3.40.50.1110">
    <property type="entry name" value="SGNH hydrolase"/>
    <property type="match status" value="2"/>
</dbReference>
<evidence type="ECO:0008006" key="5">
    <source>
        <dbReference type="Google" id="ProtNLM"/>
    </source>
</evidence>
<organism evidence="3 4">
    <name type="scientific">Ficus carica</name>
    <name type="common">Common fig</name>
    <dbReference type="NCBI Taxonomy" id="3494"/>
    <lineage>
        <taxon>Eukaryota</taxon>
        <taxon>Viridiplantae</taxon>
        <taxon>Streptophyta</taxon>
        <taxon>Embryophyta</taxon>
        <taxon>Tracheophyta</taxon>
        <taxon>Spermatophyta</taxon>
        <taxon>Magnoliopsida</taxon>
        <taxon>eudicotyledons</taxon>
        <taxon>Gunneridae</taxon>
        <taxon>Pentapetalae</taxon>
        <taxon>rosids</taxon>
        <taxon>fabids</taxon>
        <taxon>Rosales</taxon>
        <taxon>Moraceae</taxon>
        <taxon>Ficeae</taxon>
        <taxon>Ficus</taxon>
    </lineage>
</organism>
<proteinExistence type="inferred from homology"/>
<dbReference type="GO" id="GO:0016788">
    <property type="term" value="F:hydrolase activity, acting on ester bonds"/>
    <property type="evidence" value="ECO:0007669"/>
    <property type="project" value="InterPro"/>
</dbReference>
<dbReference type="AlphaFoldDB" id="A0AA87ZRT4"/>
<gene>
    <name evidence="3" type="ORF">TIFTF001_010475</name>
</gene>
<evidence type="ECO:0000256" key="1">
    <source>
        <dbReference type="ARBA" id="ARBA00008668"/>
    </source>
</evidence>
<dbReference type="SUPFAM" id="SSF52266">
    <property type="entry name" value="SGNH hydrolase"/>
    <property type="match status" value="1"/>
</dbReference>
<protein>
    <recommendedName>
        <fullName evidence="5">GDSL esterase/lipase</fullName>
    </recommendedName>
</protein>
<dbReference type="Pfam" id="PF00657">
    <property type="entry name" value="Lipase_GDSL"/>
    <property type="match status" value="1"/>
</dbReference>
<reference evidence="3" key="1">
    <citation type="submission" date="2023-07" db="EMBL/GenBank/DDBJ databases">
        <title>draft genome sequence of fig (Ficus carica).</title>
        <authorList>
            <person name="Takahashi T."/>
            <person name="Nishimura K."/>
        </authorList>
    </citation>
    <scope>NUCLEOTIDE SEQUENCE</scope>
</reference>
<dbReference type="Proteomes" id="UP001187192">
    <property type="component" value="Unassembled WGS sequence"/>
</dbReference>
<sequence>MPAVFAFGDSTVDSGNNNGVATIIRAIHPPYGQDFPGHVPSGRFSNGKLTTDFLVSSLGIKELLPAYHDPRLTDSDLVTGVSFASSGSGLDDAMSEATGARNLVAQMRDFDEAMKRIERAVGRNASQELVRDSVFVISAGTNDILCLYKRGARKFGVAGLPPVGCLPLQGTVGSIMPSPRMLQRRCVRQQNIDSQAYNFKLQHLLSNLHSSLPGFEQTVQACCCTGLLELGPFCNSHLPMCSDVSKYLFWDSMHTTQAAYSVITGEFLQNVLQLA</sequence>
<accession>A0AA87ZRT4</accession>
<dbReference type="InterPro" id="IPR036514">
    <property type="entry name" value="SGNH_hydro_sf"/>
</dbReference>
<dbReference type="InterPro" id="IPR035669">
    <property type="entry name" value="SGNH_plant_lipase-like"/>
</dbReference>
<dbReference type="InterPro" id="IPR050592">
    <property type="entry name" value="GDSL_lipolytic_enzyme"/>
</dbReference>
<dbReference type="PANTHER" id="PTHR45642:SF139">
    <property type="entry name" value="SGNH HYDROLASE-TYPE ESTERASE DOMAIN-CONTAINING PROTEIN"/>
    <property type="match status" value="1"/>
</dbReference>
<keyword evidence="4" id="KW-1185">Reference proteome</keyword>
<keyword evidence="2" id="KW-0732">Signal</keyword>
<dbReference type="CDD" id="cd01837">
    <property type="entry name" value="SGNH_plant_lipase_like"/>
    <property type="match status" value="1"/>
</dbReference>
<name>A0AA87ZRT4_FICCA</name>
<dbReference type="PANTHER" id="PTHR45642">
    <property type="entry name" value="GDSL ESTERASE/LIPASE EXL3"/>
    <property type="match status" value="1"/>
</dbReference>
<evidence type="ECO:0000313" key="3">
    <source>
        <dbReference type="EMBL" id="GMN41253.1"/>
    </source>
</evidence>